<feature type="domain" description="Xylose isomerase-like TIM barrel" evidence="1">
    <location>
        <begin position="27"/>
        <end position="238"/>
    </location>
</feature>
<dbReference type="InterPro" id="IPR050312">
    <property type="entry name" value="IolE/XylAMocC-like"/>
</dbReference>
<dbReference type="InterPro" id="IPR013022">
    <property type="entry name" value="Xyl_isomerase-like_TIM-brl"/>
</dbReference>
<dbReference type="PANTHER" id="PTHR12110">
    <property type="entry name" value="HYDROXYPYRUVATE ISOMERASE"/>
    <property type="match status" value="1"/>
</dbReference>
<gene>
    <name evidence="2" type="ORF">COY52_03240</name>
</gene>
<evidence type="ECO:0000313" key="2">
    <source>
        <dbReference type="EMBL" id="PIZ17705.1"/>
    </source>
</evidence>
<evidence type="ECO:0000313" key="3">
    <source>
        <dbReference type="Proteomes" id="UP000229307"/>
    </source>
</evidence>
<organism evidence="2 3">
    <name type="scientific">Candidatus Desantisbacteria bacterium CG_4_10_14_0_8_um_filter_48_22</name>
    <dbReference type="NCBI Taxonomy" id="1974543"/>
    <lineage>
        <taxon>Bacteria</taxon>
        <taxon>Candidatus Desantisiibacteriota</taxon>
    </lineage>
</organism>
<dbReference type="SUPFAM" id="SSF51658">
    <property type="entry name" value="Xylose isomerase-like"/>
    <property type="match status" value="1"/>
</dbReference>
<accession>A0A2M7SDU3</accession>
<dbReference type="AlphaFoldDB" id="A0A2M7SDU3"/>
<evidence type="ECO:0000259" key="1">
    <source>
        <dbReference type="Pfam" id="PF01261"/>
    </source>
</evidence>
<name>A0A2M7SDU3_9BACT</name>
<comment type="caution">
    <text evidence="2">The sequence shown here is derived from an EMBL/GenBank/DDBJ whole genome shotgun (WGS) entry which is preliminary data.</text>
</comment>
<dbReference type="InterPro" id="IPR036237">
    <property type="entry name" value="Xyl_isomerase-like_sf"/>
</dbReference>
<sequence length="255" mass="28151">MSGKGPGIAVQLYSVRDDCAKDFAGTLKAVAKMGYEGVEFAGYYGKSAQELRKMLDDLGLKAAGTHIGLDTLMGGELEKTAEFNRIIGNSFLIVPGLAPERISSISAWKETAKIFNGIAAKLKPLRMYTGYHNHIIEFKASEGQLPWDAFFSNTDASVVMQLDTGNAMHGGVKAGEILDFVKRYPARALTVHLKEFSQSNDKALLGEGDVMWKDLFKMCETIGGTMWYIVEQESYAYPPLECVEKCLQNYKRIHG</sequence>
<proteinExistence type="predicted"/>
<dbReference type="PANTHER" id="PTHR12110:SF41">
    <property type="entry name" value="INOSOSE DEHYDRATASE"/>
    <property type="match status" value="1"/>
</dbReference>
<dbReference type="Proteomes" id="UP000229307">
    <property type="component" value="Unassembled WGS sequence"/>
</dbReference>
<dbReference type="Pfam" id="PF01261">
    <property type="entry name" value="AP_endonuc_2"/>
    <property type="match status" value="1"/>
</dbReference>
<dbReference type="Gene3D" id="3.20.20.150">
    <property type="entry name" value="Divalent-metal-dependent TIM barrel enzymes"/>
    <property type="match status" value="1"/>
</dbReference>
<keyword evidence="2" id="KW-0413">Isomerase</keyword>
<dbReference type="GO" id="GO:0016853">
    <property type="term" value="F:isomerase activity"/>
    <property type="evidence" value="ECO:0007669"/>
    <property type="project" value="UniProtKB-KW"/>
</dbReference>
<reference evidence="3" key="1">
    <citation type="submission" date="2017-09" db="EMBL/GenBank/DDBJ databases">
        <title>Depth-based differentiation of microbial function through sediment-hosted aquifers and enrichment of novel symbionts in the deep terrestrial subsurface.</title>
        <authorList>
            <person name="Probst A.J."/>
            <person name="Ladd B."/>
            <person name="Jarett J.K."/>
            <person name="Geller-Mcgrath D.E."/>
            <person name="Sieber C.M.K."/>
            <person name="Emerson J.B."/>
            <person name="Anantharaman K."/>
            <person name="Thomas B.C."/>
            <person name="Malmstrom R."/>
            <person name="Stieglmeier M."/>
            <person name="Klingl A."/>
            <person name="Woyke T."/>
            <person name="Ryan C.M."/>
            <person name="Banfield J.F."/>
        </authorList>
    </citation>
    <scope>NUCLEOTIDE SEQUENCE [LARGE SCALE GENOMIC DNA]</scope>
</reference>
<dbReference type="EMBL" id="PFMR01000090">
    <property type="protein sequence ID" value="PIZ17705.1"/>
    <property type="molecule type" value="Genomic_DNA"/>
</dbReference>
<protein>
    <submittedName>
        <fullName evidence="2">Sugar phosphate isomerase/epimerase</fullName>
    </submittedName>
</protein>